<protein>
    <submittedName>
        <fullName evidence="2">Uncharacterized protein</fullName>
    </submittedName>
</protein>
<dbReference type="RefSeq" id="XP_047759485.1">
    <property type="nucleotide sequence ID" value="XM_047906965.1"/>
</dbReference>
<reference evidence="2" key="1">
    <citation type="submission" date="2021-12" db="EMBL/GenBank/DDBJ databases">
        <authorList>
            <person name="Zaccaron A."/>
            <person name="Stergiopoulos I."/>
        </authorList>
    </citation>
    <scope>NUCLEOTIDE SEQUENCE</scope>
    <source>
        <strain evidence="2">Race5_Kim</strain>
    </source>
</reference>
<accession>A0A9Q8P6L2</accession>
<evidence type="ECO:0000256" key="1">
    <source>
        <dbReference type="SAM" id="MobiDB-lite"/>
    </source>
</evidence>
<dbReference type="Proteomes" id="UP000756132">
    <property type="component" value="Chromosome 3"/>
</dbReference>
<keyword evidence="3" id="KW-1185">Reference proteome</keyword>
<feature type="compositionally biased region" description="Acidic residues" evidence="1">
    <location>
        <begin position="95"/>
        <end position="105"/>
    </location>
</feature>
<proteinExistence type="predicted"/>
<feature type="compositionally biased region" description="Basic and acidic residues" evidence="1">
    <location>
        <begin position="84"/>
        <end position="94"/>
    </location>
</feature>
<dbReference type="GeneID" id="71987695"/>
<dbReference type="OrthoDB" id="537467at2759"/>
<feature type="region of interest" description="Disordered" evidence="1">
    <location>
        <begin position="64"/>
        <end position="114"/>
    </location>
</feature>
<dbReference type="EMBL" id="CP090165">
    <property type="protein sequence ID" value="UJO15119.1"/>
    <property type="molecule type" value="Genomic_DNA"/>
</dbReference>
<name>A0A9Q8P6L2_PASFU</name>
<evidence type="ECO:0000313" key="2">
    <source>
        <dbReference type="EMBL" id="UJO15119.1"/>
    </source>
</evidence>
<dbReference type="AlphaFoldDB" id="A0A9Q8P6L2"/>
<evidence type="ECO:0000313" key="3">
    <source>
        <dbReference type="Proteomes" id="UP000756132"/>
    </source>
</evidence>
<organism evidence="2 3">
    <name type="scientific">Passalora fulva</name>
    <name type="common">Tomato leaf mold</name>
    <name type="synonym">Cladosporium fulvum</name>
    <dbReference type="NCBI Taxonomy" id="5499"/>
    <lineage>
        <taxon>Eukaryota</taxon>
        <taxon>Fungi</taxon>
        <taxon>Dikarya</taxon>
        <taxon>Ascomycota</taxon>
        <taxon>Pezizomycotina</taxon>
        <taxon>Dothideomycetes</taxon>
        <taxon>Dothideomycetidae</taxon>
        <taxon>Mycosphaerellales</taxon>
        <taxon>Mycosphaerellaceae</taxon>
        <taxon>Fulvia</taxon>
    </lineage>
</organism>
<gene>
    <name evidence="2" type="ORF">CLAFUR5_07817</name>
</gene>
<sequence>MLMADHNKPCTLCNTPRPVLIRCQIDETRSWHFLCPGACWRGVSGGEEDARGLENEFPHYRYGGIAKKPKKVKEKQKERRAKREKAASEAHSQSEDEDGDPEDAEVVAGDAAKS</sequence>
<dbReference type="KEGG" id="ffu:CLAFUR5_07817"/>
<reference evidence="2" key="2">
    <citation type="journal article" date="2022" name="Microb. Genom.">
        <title>A chromosome-scale genome assembly of the tomato pathogen Cladosporium fulvum reveals a compartmentalized genome architecture and the presence of a dispensable chromosome.</title>
        <authorList>
            <person name="Zaccaron A.Z."/>
            <person name="Chen L.H."/>
            <person name="Samaras A."/>
            <person name="Stergiopoulos I."/>
        </authorList>
    </citation>
    <scope>NUCLEOTIDE SEQUENCE</scope>
    <source>
        <strain evidence="2">Race5_Kim</strain>
    </source>
</reference>
<feature type="compositionally biased region" description="Basic residues" evidence="1">
    <location>
        <begin position="67"/>
        <end position="83"/>
    </location>
</feature>